<dbReference type="KEGG" id="npz:ACX27_10745"/>
<dbReference type="OrthoDB" id="9783944at2"/>
<dbReference type="PATRIC" id="fig|224013.5.peg.2598"/>
<dbReference type="AlphaFoldDB" id="A0A0M4SR36"/>
<feature type="transmembrane region" description="Helical" evidence="1">
    <location>
        <begin position="9"/>
        <end position="30"/>
    </location>
</feature>
<dbReference type="CDD" id="cd05379">
    <property type="entry name" value="CAP_bacterial"/>
    <property type="match status" value="1"/>
</dbReference>
<keyword evidence="1" id="KW-0812">Transmembrane</keyword>
<dbReference type="InterPro" id="IPR014044">
    <property type="entry name" value="CAP_dom"/>
</dbReference>
<sequence length="220" mass="25580">MDTKRKVNVWWKYVVLFMLILAFRPTTYFIRQALREDPIDINYFWTELSPFGLLKQGLYNGNGGADWKIGRPKVTIWNAEQLRSEPELRQFALELVNRDRTLNSLKPLTADSLLSLAAQFHAQDMLERQYFNHISLDGKNPSDRYIQVGGNRRVAVGENIIQDSVQGLGLTYGKVEDFQRGWMYSNSHRQNLLRREYKKFGYGMAVGKNGQIYAVQMFSD</sequence>
<dbReference type="PANTHER" id="PTHR31157:SF1">
    <property type="entry name" value="SCP DOMAIN-CONTAINING PROTEIN"/>
    <property type="match status" value="1"/>
</dbReference>
<dbReference type="Gene3D" id="3.40.33.10">
    <property type="entry name" value="CAP"/>
    <property type="match status" value="1"/>
</dbReference>
<dbReference type="SUPFAM" id="SSF55797">
    <property type="entry name" value="PR-1-like"/>
    <property type="match status" value="1"/>
</dbReference>
<reference evidence="3 4" key="2">
    <citation type="journal article" date="2016" name="Genome Announc.">
        <title>Draft Genome Sequence of the N2-Fixing Cyanobacterium Nostoc piscinale CENA21, Isolated from the Brazilian Amazon Floodplain.</title>
        <authorList>
            <person name="Leao T."/>
            <person name="Guimaraes P.I."/>
            <person name="de Melo A.G."/>
            <person name="Ramos R.T."/>
            <person name="Leao P.N."/>
            <person name="Silva A."/>
            <person name="Fiore M.F."/>
            <person name="Schneider M.P."/>
        </authorList>
    </citation>
    <scope>NUCLEOTIDE SEQUENCE [LARGE SCALE GENOMIC DNA]</scope>
    <source>
        <strain evidence="3 4">CENA21</strain>
    </source>
</reference>
<dbReference type="InterPro" id="IPR035940">
    <property type="entry name" value="CAP_sf"/>
</dbReference>
<reference evidence="4" key="1">
    <citation type="submission" date="2015-07" db="EMBL/GenBank/DDBJ databases">
        <title>Genome Of Nitrogen-Fixing Cyanobacterium Nostoc piscinale CENA21 From Solimoes/Amazon River Floodplain Sediments And Comparative Genomics To Uncover Biosynthetic Natural Products Potential.</title>
        <authorList>
            <person name="Leao T.F."/>
            <person name="Leao P.N."/>
            <person name="Guimaraes P.I."/>
            <person name="de Melo A.G.C."/>
            <person name="Ramos R.T.J."/>
            <person name="Silva A."/>
            <person name="Fiore M.F."/>
            <person name="Schneider M.P.C."/>
        </authorList>
    </citation>
    <scope>NUCLEOTIDE SEQUENCE [LARGE SCALE GENOMIC DNA]</scope>
    <source>
        <strain evidence="4">CENA21</strain>
    </source>
</reference>
<accession>A0A0M4SR36</accession>
<evidence type="ECO:0000313" key="3">
    <source>
        <dbReference type="EMBL" id="ALF53215.1"/>
    </source>
</evidence>
<keyword evidence="1" id="KW-0472">Membrane</keyword>
<organism evidence="3 4">
    <name type="scientific">Nostoc piscinale CENA21</name>
    <dbReference type="NCBI Taxonomy" id="224013"/>
    <lineage>
        <taxon>Bacteria</taxon>
        <taxon>Bacillati</taxon>
        <taxon>Cyanobacteriota</taxon>
        <taxon>Cyanophyceae</taxon>
        <taxon>Nostocales</taxon>
        <taxon>Nostocaceae</taxon>
        <taxon>Nostoc</taxon>
    </lineage>
</organism>
<dbReference type="EMBL" id="CP012036">
    <property type="protein sequence ID" value="ALF53215.1"/>
    <property type="molecule type" value="Genomic_DNA"/>
</dbReference>
<dbReference type="STRING" id="224013.ACX27_10745"/>
<dbReference type="Pfam" id="PF00188">
    <property type="entry name" value="CAP"/>
    <property type="match status" value="1"/>
</dbReference>
<evidence type="ECO:0000256" key="1">
    <source>
        <dbReference type="SAM" id="Phobius"/>
    </source>
</evidence>
<keyword evidence="4" id="KW-1185">Reference proteome</keyword>
<dbReference type="PANTHER" id="PTHR31157">
    <property type="entry name" value="SCP DOMAIN-CONTAINING PROTEIN"/>
    <property type="match status" value="1"/>
</dbReference>
<proteinExistence type="predicted"/>
<gene>
    <name evidence="3" type="ORF">ACX27_10745</name>
</gene>
<feature type="domain" description="SCP" evidence="2">
    <location>
        <begin position="93"/>
        <end position="218"/>
    </location>
</feature>
<evidence type="ECO:0000259" key="2">
    <source>
        <dbReference type="Pfam" id="PF00188"/>
    </source>
</evidence>
<evidence type="ECO:0000313" key="4">
    <source>
        <dbReference type="Proteomes" id="UP000062645"/>
    </source>
</evidence>
<dbReference type="Proteomes" id="UP000062645">
    <property type="component" value="Chromosome"/>
</dbReference>
<dbReference type="RefSeq" id="WP_062291939.1">
    <property type="nucleotide sequence ID" value="NZ_CP012036.1"/>
</dbReference>
<name>A0A0M4SR36_9NOSO</name>
<protein>
    <submittedName>
        <fullName evidence="3">Cysteine-rich secretory protein family</fullName>
    </submittedName>
</protein>
<keyword evidence="1" id="KW-1133">Transmembrane helix</keyword>